<reference evidence="3" key="1">
    <citation type="submission" date="2020-05" db="EMBL/GenBank/DDBJ databases">
        <authorList>
            <person name="Rincon C."/>
            <person name="Sanders R I."/>
            <person name="Robbins C."/>
            <person name="Chaturvedi A."/>
        </authorList>
    </citation>
    <scope>NUCLEOTIDE SEQUENCE</scope>
    <source>
        <strain evidence="3">CHB12</strain>
    </source>
</reference>
<evidence type="ECO:0000313" key="4">
    <source>
        <dbReference type="Proteomes" id="UP000684084"/>
    </source>
</evidence>
<feature type="domain" description="Fungal lipase-type" evidence="2">
    <location>
        <begin position="123"/>
        <end position="259"/>
    </location>
</feature>
<dbReference type="GO" id="GO:0006629">
    <property type="term" value="P:lipid metabolic process"/>
    <property type="evidence" value="ECO:0007669"/>
    <property type="project" value="InterPro"/>
</dbReference>
<feature type="compositionally biased region" description="Low complexity" evidence="1">
    <location>
        <begin position="410"/>
        <end position="431"/>
    </location>
</feature>
<organism evidence="3 4">
    <name type="scientific">Rhizophagus irregularis</name>
    <dbReference type="NCBI Taxonomy" id="588596"/>
    <lineage>
        <taxon>Eukaryota</taxon>
        <taxon>Fungi</taxon>
        <taxon>Fungi incertae sedis</taxon>
        <taxon>Mucoromycota</taxon>
        <taxon>Glomeromycotina</taxon>
        <taxon>Glomeromycetes</taxon>
        <taxon>Glomerales</taxon>
        <taxon>Glomeraceae</taxon>
        <taxon>Rhizophagus</taxon>
    </lineage>
</organism>
<evidence type="ECO:0000259" key="2">
    <source>
        <dbReference type="Pfam" id="PF01764"/>
    </source>
</evidence>
<comment type="caution">
    <text evidence="3">The sequence shown here is derived from an EMBL/GenBank/DDBJ whole genome shotgun (WGS) entry which is preliminary data.</text>
</comment>
<feature type="region of interest" description="Disordered" evidence="1">
    <location>
        <begin position="384"/>
        <end position="431"/>
    </location>
</feature>
<accession>A0A915YPN2</accession>
<evidence type="ECO:0000256" key="1">
    <source>
        <dbReference type="SAM" id="MobiDB-lite"/>
    </source>
</evidence>
<evidence type="ECO:0000313" key="3">
    <source>
        <dbReference type="EMBL" id="CAB5305971.1"/>
    </source>
</evidence>
<name>A0A915YPN2_9GLOM</name>
<dbReference type="Proteomes" id="UP000684084">
    <property type="component" value="Unassembled WGS sequence"/>
</dbReference>
<dbReference type="InterPro" id="IPR002921">
    <property type="entry name" value="Fungal_lipase-type"/>
</dbReference>
<dbReference type="AlphaFoldDB" id="A0A915YPN2"/>
<protein>
    <recommendedName>
        <fullName evidence="2">Fungal lipase-type domain-containing protein</fullName>
    </recommendedName>
</protein>
<dbReference type="PANTHER" id="PTHR45856:SF25">
    <property type="entry name" value="FUNGAL LIPASE-LIKE DOMAIN-CONTAINING PROTEIN"/>
    <property type="match status" value="1"/>
</dbReference>
<gene>
    <name evidence="3" type="ORF">CHRIB12_LOCUS1235</name>
</gene>
<dbReference type="OrthoDB" id="426718at2759"/>
<dbReference type="Pfam" id="PF01764">
    <property type="entry name" value="Lipase_3"/>
    <property type="match status" value="1"/>
</dbReference>
<dbReference type="PANTHER" id="PTHR45856">
    <property type="entry name" value="ALPHA/BETA-HYDROLASES SUPERFAMILY PROTEIN"/>
    <property type="match status" value="1"/>
</dbReference>
<dbReference type="InterPro" id="IPR051218">
    <property type="entry name" value="Sec_MonoDiacylglyc_Lipase"/>
</dbReference>
<dbReference type="VEuPathDB" id="FungiDB:RhiirFUN_013784"/>
<proteinExistence type="predicted"/>
<sequence>MQQQIISSSCKATSTKYTHNSFSHLLQHTLSFKLITLISLIFLSVLIEASPVPNTLGSITSFPVLQSCANFAAAAYINSPLQNWNCGDICMANAGTQLVKEFKNERLNTRGFIATHPEKELIIVSYRGTQPGSIRNYITDFVIYQDTYSPKPDTKVHHGFLNAWEQIQPQVTDDLIKLIQENPDFRIGFMGHSLGGALATFSALDLIEKKPDLANNEKLFLATFGQPRIGDEKFAKYVDENIRAIRTIVRGDPVPRLPTSWPIPFIGSYKHFGEELYINNPDQDPSAFIECNAEDPNCSESVPLRQLSLKYHSGPYYGVNMRDANKGPNEIDENYDYSADPYFNYDPNFNYESFMGVNGVDGTKGVNGTEEVKGTERVNGTKEVKGTERVNGTNEVNDTKEVKGTKEVNGTGEVYGTKGVKGTKGVNGTKY</sequence>
<dbReference type="EMBL" id="CAGKOT010000001">
    <property type="protein sequence ID" value="CAB5305971.1"/>
    <property type="molecule type" value="Genomic_DNA"/>
</dbReference>
<dbReference type="CDD" id="cd00519">
    <property type="entry name" value="Lipase_3"/>
    <property type="match status" value="1"/>
</dbReference>
<feature type="compositionally biased region" description="Basic and acidic residues" evidence="1">
    <location>
        <begin position="397"/>
        <end position="406"/>
    </location>
</feature>